<dbReference type="AlphaFoldDB" id="A0A365U486"/>
<comment type="caution">
    <text evidence="2">The sequence shown here is derived from an EMBL/GenBank/DDBJ whole genome shotgun (WGS) entry which is preliminary data.</text>
</comment>
<proteinExistence type="predicted"/>
<dbReference type="PANTHER" id="PTHR42695:SF5">
    <property type="entry name" value="GLUTAMINE AMIDOTRANSFERASE YLR126C-RELATED"/>
    <property type="match status" value="1"/>
</dbReference>
<dbReference type="RefSeq" id="WP_113290789.1">
    <property type="nucleotide sequence ID" value="NZ_QNTQ01000026.1"/>
</dbReference>
<evidence type="ECO:0000313" key="2">
    <source>
        <dbReference type="EMBL" id="RBI82850.1"/>
    </source>
</evidence>
<dbReference type="OrthoDB" id="7365442at2"/>
<protein>
    <submittedName>
        <fullName evidence="2">Type 1 glutamine amidotransferase</fullName>
    </submittedName>
</protein>
<dbReference type="PANTHER" id="PTHR42695">
    <property type="entry name" value="GLUTAMINE AMIDOTRANSFERASE YLR126C-RELATED"/>
    <property type="match status" value="1"/>
</dbReference>
<dbReference type="GO" id="GO:0005829">
    <property type="term" value="C:cytosol"/>
    <property type="evidence" value="ECO:0007669"/>
    <property type="project" value="TreeGrafter"/>
</dbReference>
<evidence type="ECO:0000313" key="3">
    <source>
        <dbReference type="Proteomes" id="UP000253370"/>
    </source>
</evidence>
<accession>A0A365U486</accession>
<gene>
    <name evidence="2" type="ORF">DRV85_17620</name>
</gene>
<dbReference type="GO" id="GO:0016740">
    <property type="term" value="F:transferase activity"/>
    <property type="evidence" value="ECO:0007669"/>
    <property type="project" value="UniProtKB-KW"/>
</dbReference>
<dbReference type="InterPro" id="IPR044992">
    <property type="entry name" value="ChyE-like"/>
</dbReference>
<dbReference type="PROSITE" id="PS51273">
    <property type="entry name" value="GATASE_TYPE_1"/>
    <property type="match status" value="1"/>
</dbReference>
<organism evidence="2 3">
    <name type="scientific">Rhodosalinus halophilus</name>
    <dbReference type="NCBI Taxonomy" id="2259333"/>
    <lineage>
        <taxon>Bacteria</taxon>
        <taxon>Pseudomonadati</taxon>
        <taxon>Pseudomonadota</taxon>
        <taxon>Alphaproteobacteria</taxon>
        <taxon>Rhodobacterales</taxon>
        <taxon>Paracoccaceae</taxon>
        <taxon>Rhodosalinus</taxon>
    </lineage>
</organism>
<name>A0A365U486_9RHOB</name>
<dbReference type="EMBL" id="QNTQ01000026">
    <property type="protein sequence ID" value="RBI82850.1"/>
    <property type="molecule type" value="Genomic_DNA"/>
</dbReference>
<keyword evidence="3" id="KW-1185">Reference proteome</keyword>
<dbReference type="Pfam" id="PF00117">
    <property type="entry name" value="GATase"/>
    <property type="match status" value="1"/>
</dbReference>
<dbReference type="Gene3D" id="3.40.50.880">
    <property type="match status" value="1"/>
</dbReference>
<dbReference type="Proteomes" id="UP000253370">
    <property type="component" value="Unassembled WGS sequence"/>
</dbReference>
<dbReference type="InterPro" id="IPR029062">
    <property type="entry name" value="Class_I_gatase-like"/>
</dbReference>
<keyword evidence="2" id="KW-0808">Transferase</keyword>
<keyword evidence="2" id="KW-0315">Glutamine amidotransferase</keyword>
<feature type="domain" description="Glutamine amidotransferase" evidence="1">
    <location>
        <begin position="55"/>
        <end position="188"/>
    </location>
</feature>
<sequence>MHLATLVTNTDESDFAHRNPRDDAKFAELVHRARPDWRVEGFWVKDGIFPDDIGRFDGLMITGSPASVNDGEDWMLRLEELIRDAVARRIPLFAACFGHQAVARALGGRVGRNPGGWVFGLTDAQIRHAAPWMDGQGGAIRLYASHSEQVLEPPEGITVLTGRPDCPVSGFAIGDHVFTTQYHPEMSHDFMSGLVEELADELPAEVIAQARASLARGAAETDRFAGWVARFFEGAARRA</sequence>
<reference evidence="2 3" key="1">
    <citation type="submission" date="2018-07" db="EMBL/GenBank/DDBJ databases">
        <title>Rhodosalinus sp. strain E84T genomic sequence and assembly.</title>
        <authorList>
            <person name="Liu Z.-W."/>
            <person name="Lu D.-C."/>
        </authorList>
    </citation>
    <scope>NUCLEOTIDE SEQUENCE [LARGE SCALE GENOMIC DNA]</scope>
    <source>
        <strain evidence="2 3">E84</strain>
    </source>
</reference>
<dbReference type="InterPro" id="IPR017926">
    <property type="entry name" value="GATASE"/>
</dbReference>
<evidence type="ECO:0000259" key="1">
    <source>
        <dbReference type="Pfam" id="PF00117"/>
    </source>
</evidence>
<dbReference type="CDD" id="cd01741">
    <property type="entry name" value="GATase1_1"/>
    <property type="match status" value="1"/>
</dbReference>
<dbReference type="SUPFAM" id="SSF52317">
    <property type="entry name" value="Class I glutamine amidotransferase-like"/>
    <property type="match status" value="1"/>
</dbReference>